<comment type="catalytic activity">
    <reaction evidence="6">
        <text>Couples ATP hydrolysis with the unwinding of duplex DNA by translocating in the 3'-5' direction.</text>
        <dbReference type="EC" id="5.6.2.4"/>
    </reaction>
</comment>
<dbReference type="Pfam" id="PF00580">
    <property type="entry name" value="UvrD-helicase"/>
    <property type="match status" value="1"/>
</dbReference>
<dbReference type="AlphaFoldDB" id="A0A2U3BD81"/>
<evidence type="ECO:0000256" key="3">
    <source>
        <dbReference type="ARBA" id="ARBA00022806"/>
    </source>
</evidence>
<dbReference type="Proteomes" id="UP000245362">
    <property type="component" value="Unassembled WGS sequence"/>
</dbReference>
<evidence type="ECO:0000313" key="12">
    <source>
        <dbReference type="Proteomes" id="UP000245362"/>
    </source>
</evidence>
<gene>
    <name evidence="11" type="ORF">DI392_00145</name>
</gene>
<comment type="catalytic activity">
    <reaction evidence="8">
        <text>ATP + H2O = ADP + phosphate + H(+)</text>
        <dbReference type="Rhea" id="RHEA:13065"/>
        <dbReference type="ChEBI" id="CHEBI:15377"/>
        <dbReference type="ChEBI" id="CHEBI:15378"/>
        <dbReference type="ChEBI" id="CHEBI:30616"/>
        <dbReference type="ChEBI" id="CHEBI:43474"/>
        <dbReference type="ChEBI" id="CHEBI:456216"/>
        <dbReference type="EC" id="5.6.2.4"/>
    </reaction>
</comment>
<keyword evidence="12" id="KW-1185">Reference proteome</keyword>
<keyword evidence="5" id="KW-0413">Isomerase</keyword>
<organism evidence="11 12">
    <name type="scientific">Vibrio albus</name>
    <dbReference type="NCBI Taxonomy" id="2200953"/>
    <lineage>
        <taxon>Bacteria</taxon>
        <taxon>Pseudomonadati</taxon>
        <taxon>Pseudomonadota</taxon>
        <taxon>Gammaproteobacteria</taxon>
        <taxon>Vibrionales</taxon>
        <taxon>Vibrionaceae</taxon>
        <taxon>Vibrio</taxon>
    </lineage>
</organism>
<reference evidence="11 12" key="1">
    <citation type="submission" date="2018-05" db="EMBL/GenBank/DDBJ databases">
        <title>Vibrio limimaris sp. nov., isolated from marine sediment.</title>
        <authorList>
            <person name="Li C.-M."/>
        </authorList>
    </citation>
    <scope>NUCLEOTIDE SEQUENCE [LARGE SCALE GENOMIC DNA]</scope>
    <source>
        <strain evidence="11 12">E4404</strain>
    </source>
</reference>
<dbReference type="EC" id="5.6.2.4" evidence="7"/>
<dbReference type="InterPro" id="IPR027417">
    <property type="entry name" value="P-loop_NTPase"/>
</dbReference>
<dbReference type="GO" id="GO:0000725">
    <property type="term" value="P:recombinational repair"/>
    <property type="evidence" value="ECO:0007669"/>
    <property type="project" value="TreeGrafter"/>
</dbReference>
<evidence type="ECO:0000313" key="11">
    <source>
        <dbReference type="EMBL" id="PWI34733.1"/>
    </source>
</evidence>
<keyword evidence="1 9" id="KW-0547">Nucleotide-binding</keyword>
<dbReference type="PROSITE" id="PS51198">
    <property type="entry name" value="UVRD_HELICASE_ATP_BIND"/>
    <property type="match status" value="1"/>
</dbReference>
<keyword evidence="4 9" id="KW-0067">ATP-binding</keyword>
<dbReference type="InterPro" id="IPR014016">
    <property type="entry name" value="UvrD-like_ATP-bd"/>
</dbReference>
<evidence type="ECO:0000256" key="1">
    <source>
        <dbReference type="ARBA" id="ARBA00022741"/>
    </source>
</evidence>
<dbReference type="SUPFAM" id="SSF52540">
    <property type="entry name" value="P-loop containing nucleoside triphosphate hydrolases"/>
    <property type="match status" value="1"/>
</dbReference>
<dbReference type="PANTHER" id="PTHR11070">
    <property type="entry name" value="UVRD / RECB / PCRA DNA HELICASE FAMILY MEMBER"/>
    <property type="match status" value="1"/>
</dbReference>
<dbReference type="SUPFAM" id="SSF143011">
    <property type="entry name" value="RelE-like"/>
    <property type="match status" value="1"/>
</dbReference>
<protein>
    <recommendedName>
        <fullName evidence="7">DNA 3'-5' helicase</fullName>
        <ecNumber evidence="7">5.6.2.4</ecNumber>
    </recommendedName>
</protein>
<dbReference type="InterPro" id="IPR035093">
    <property type="entry name" value="RelE/ParE_toxin_dom_sf"/>
</dbReference>
<evidence type="ECO:0000256" key="6">
    <source>
        <dbReference type="ARBA" id="ARBA00034617"/>
    </source>
</evidence>
<keyword evidence="2 9" id="KW-0378">Hydrolase</keyword>
<accession>A0A2U3BD81</accession>
<dbReference type="Gene3D" id="3.40.50.300">
    <property type="entry name" value="P-loop containing nucleotide triphosphate hydrolases"/>
    <property type="match status" value="2"/>
</dbReference>
<proteinExistence type="predicted"/>
<evidence type="ECO:0000256" key="4">
    <source>
        <dbReference type="ARBA" id="ARBA00022840"/>
    </source>
</evidence>
<evidence type="ECO:0000256" key="2">
    <source>
        <dbReference type="ARBA" id="ARBA00022801"/>
    </source>
</evidence>
<dbReference type="GO" id="GO:0003677">
    <property type="term" value="F:DNA binding"/>
    <property type="evidence" value="ECO:0007669"/>
    <property type="project" value="InterPro"/>
</dbReference>
<name>A0A2U3BD81_9VIBR</name>
<keyword evidence="3 9" id="KW-0347">Helicase</keyword>
<dbReference type="GO" id="GO:0043138">
    <property type="term" value="F:3'-5' DNA helicase activity"/>
    <property type="evidence" value="ECO:0007669"/>
    <property type="project" value="UniProtKB-EC"/>
</dbReference>
<dbReference type="OrthoDB" id="5298826at2"/>
<dbReference type="EMBL" id="QFWT01000001">
    <property type="protein sequence ID" value="PWI34733.1"/>
    <property type="molecule type" value="Genomic_DNA"/>
</dbReference>
<comment type="caution">
    <text evidence="11">The sequence shown here is derived from an EMBL/GenBank/DDBJ whole genome shotgun (WGS) entry which is preliminary data.</text>
</comment>
<evidence type="ECO:0000256" key="9">
    <source>
        <dbReference type="PROSITE-ProRule" id="PRU00560"/>
    </source>
</evidence>
<dbReference type="InterPro" id="IPR014017">
    <property type="entry name" value="DNA_helicase_UvrD-like_C"/>
</dbReference>
<dbReference type="InterPro" id="IPR000212">
    <property type="entry name" value="DNA_helicase_UvrD/REP"/>
</dbReference>
<evidence type="ECO:0000256" key="7">
    <source>
        <dbReference type="ARBA" id="ARBA00034808"/>
    </source>
</evidence>
<sequence>MMADSQQLAISDTFFTAFAALPKQQQKKVNEFIHKFRANSKSSGLHLEKIIESRSKNLRSARVDQTYRAIIFQPDKGSSFILLWVDHHDKAYEWAKRYSCQIHPSTGVIQIIDTTYVEKNEVISKKALKVDAFEASPTVPVLTLFRDYSNQQLLELGVPEVFIDRVLQLTDDVQLEMMEKVLPADAYEPLYLLAAGTPYDELLADLNEVHGSDIEVDTEDFDAALHRAGSKSRFMLVEDDIELEQMLNAPLEKWRVFLHPSQRKLVNRNWNGPVRVSGGAGTGKTVVAMHRARWLAEQLSTDSNKKILFTTFTKNLAADIEHNLNKICTPEVMKRIEVVNIDRWIYGFLKRHKYSYNVVYDYNNKREACWKTAMNLKPTELSLTDNFYQEEWRLVVQPQNIFDMKSYFKAKRVGRGTSLTRPQRAKIWPVFEEYRNQLNFHNIKEMPDAMVDVVQIIEQKSINMPYASVVVDEAQDMGMQAFKLLRKVVPEQANDMFIVGDGHQRIYSRKVVLGQCGVNIRGRGRKLKINYRTTEETRRFAVSILNGVTVDNLDGEDDRNDDYLSLFHGDDPFIKCFDSQDEERTGIHKEIKTLLDEGVPQKDICLVARTDYVRQPYIDMLENNGLSTYLVQRNGIEDRNVDGIRIASMHRVKGLEFQFVFIVAVNDGVVPYYRSVSEDPVEQRELEFNERALLHVAATRAVKRLYVSSSGKPSKFIG</sequence>
<feature type="binding site" evidence="9">
    <location>
        <begin position="278"/>
        <end position="285"/>
    </location>
    <ligand>
        <name>ATP</name>
        <dbReference type="ChEBI" id="CHEBI:30616"/>
    </ligand>
</feature>
<dbReference type="GO" id="GO:0005524">
    <property type="term" value="F:ATP binding"/>
    <property type="evidence" value="ECO:0007669"/>
    <property type="project" value="UniProtKB-UniRule"/>
</dbReference>
<evidence type="ECO:0000256" key="8">
    <source>
        <dbReference type="ARBA" id="ARBA00048988"/>
    </source>
</evidence>
<dbReference type="Pfam" id="PF13361">
    <property type="entry name" value="UvrD_C"/>
    <property type="match status" value="1"/>
</dbReference>
<evidence type="ECO:0000259" key="10">
    <source>
        <dbReference type="PROSITE" id="PS51198"/>
    </source>
</evidence>
<dbReference type="PANTHER" id="PTHR11070:SF45">
    <property type="entry name" value="DNA 3'-5' HELICASE"/>
    <property type="match status" value="1"/>
</dbReference>
<evidence type="ECO:0000256" key="5">
    <source>
        <dbReference type="ARBA" id="ARBA00023235"/>
    </source>
</evidence>
<feature type="domain" description="UvrD-like helicase ATP-binding" evidence="10">
    <location>
        <begin position="257"/>
        <end position="541"/>
    </location>
</feature>
<dbReference type="GO" id="GO:0016887">
    <property type="term" value="F:ATP hydrolysis activity"/>
    <property type="evidence" value="ECO:0007669"/>
    <property type="project" value="RHEA"/>
</dbReference>